<evidence type="ECO:0000256" key="1">
    <source>
        <dbReference type="SAM" id="MobiDB-lite"/>
    </source>
</evidence>
<dbReference type="EMBL" id="CDSC02000432">
    <property type="protein sequence ID" value="SEI00690.1"/>
    <property type="molecule type" value="Genomic_DNA"/>
</dbReference>
<organism evidence="2 3">
    <name type="scientific">Bathymodiolus azoricus thioautotrophic gill symbiont</name>
    <dbReference type="NCBI Taxonomy" id="235205"/>
    <lineage>
        <taxon>Bacteria</taxon>
        <taxon>Pseudomonadati</taxon>
        <taxon>Pseudomonadota</taxon>
        <taxon>Gammaproteobacteria</taxon>
        <taxon>sulfur-oxidizing symbionts</taxon>
    </lineage>
</organism>
<dbReference type="AlphaFoldDB" id="A0A1H6MGL5"/>
<dbReference type="Proteomes" id="UP000198988">
    <property type="component" value="Unassembled WGS sequence"/>
</dbReference>
<evidence type="ECO:0000313" key="2">
    <source>
        <dbReference type="EMBL" id="SEI00690.1"/>
    </source>
</evidence>
<sequence length="63" mass="7505">MERNERGYCTSPKIIHKNTIFIHKVAILLLFQTFPQSKNKNQTKHTNPNWHNDFNQKTVSPIR</sequence>
<feature type="region of interest" description="Disordered" evidence="1">
    <location>
        <begin position="38"/>
        <end position="63"/>
    </location>
</feature>
<gene>
    <name evidence="2" type="ORF">BAZSYMA_ACONTIG228273_0</name>
</gene>
<evidence type="ECO:0000313" key="3">
    <source>
        <dbReference type="Proteomes" id="UP000198988"/>
    </source>
</evidence>
<proteinExistence type="predicted"/>
<name>A0A1H6MGL5_9GAMM</name>
<protein>
    <submittedName>
        <fullName evidence="2">Uncharacterized protein</fullName>
    </submittedName>
</protein>
<reference evidence="3" key="1">
    <citation type="submission" date="2016-06" db="EMBL/GenBank/DDBJ databases">
        <authorList>
            <person name="Petersen J."/>
            <person name="Sayavedra L."/>
        </authorList>
    </citation>
    <scope>NUCLEOTIDE SEQUENCE [LARGE SCALE GENOMIC DNA]</scope>
    <source>
        <strain evidence="3">BazSymA</strain>
    </source>
</reference>
<accession>A0A1H6MGL5</accession>